<dbReference type="RefSeq" id="WP_244359029.1">
    <property type="nucleotide sequence ID" value="NZ_JAJNNZ010000019.1"/>
</dbReference>
<feature type="transmembrane region" description="Helical" evidence="1">
    <location>
        <begin position="20"/>
        <end position="37"/>
    </location>
</feature>
<comment type="caution">
    <text evidence="2">The sequence shown here is derived from an EMBL/GenBank/DDBJ whole genome shotgun (WGS) entry which is preliminary data.</text>
</comment>
<name>A0A9X2AXQ3_9VIBR</name>
<reference evidence="2" key="1">
    <citation type="submission" date="2021-11" db="EMBL/GenBank/DDBJ databases">
        <title>Vibrio ZSDE26 sp. nov. and Vibrio ZSDZ34 sp. nov., isolated from coastal seawater in Qingdao.</title>
        <authorList>
            <person name="Zhang P."/>
        </authorList>
    </citation>
    <scope>NUCLEOTIDE SEQUENCE</scope>
    <source>
        <strain evidence="2">ZSDZ34</strain>
    </source>
</reference>
<keyword evidence="1" id="KW-0472">Membrane</keyword>
<evidence type="ECO:0000256" key="1">
    <source>
        <dbReference type="SAM" id="Phobius"/>
    </source>
</evidence>
<protein>
    <submittedName>
        <fullName evidence="2">Uncharacterized protein</fullName>
    </submittedName>
</protein>
<proteinExistence type="predicted"/>
<evidence type="ECO:0000313" key="3">
    <source>
        <dbReference type="Proteomes" id="UP001139488"/>
    </source>
</evidence>
<dbReference type="Proteomes" id="UP001139488">
    <property type="component" value="Unassembled WGS sequence"/>
</dbReference>
<gene>
    <name evidence="2" type="ORF">LNL84_17665</name>
</gene>
<dbReference type="AlphaFoldDB" id="A0A9X2AXQ3"/>
<organism evidence="2 3">
    <name type="scientific">Vibrio gelatinilyticus</name>
    <dbReference type="NCBI Taxonomy" id="2893468"/>
    <lineage>
        <taxon>Bacteria</taxon>
        <taxon>Pseudomonadati</taxon>
        <taxon>Pseudomonadota</taxon>
        <taxon>Gammaproteobacteria</taxon>
        <taxon>Vibrionales</taxon>
        <taxon>Vibrionaceae</taxon>
        <taxon>Vibrio</taxon>
    </lineage>
</organism>
<feature type="transmembrane region" description="Helical" evidence="1">
    <location>
        <begin position="43"/>
        <end position="62"/>
    </location>
</feature>
<sequence>MTLTLKYAFFRQKNAITGRMIELAFILMAFSSIATLLTAENLLLTFAALTTALCCFGAFSLFSSAEKVRRVISQPRD</sequence>
<keyword evidence="1" id="KW-0812">Transmembrane</keyword>
<dbReference type="EMBL" id="JAJNNZ010000019">
    <property type="protein sequence ID" value="MCJ2378640.1"/>
    <property type="molecule type" value="Genomic_DNA"/>
</dbReference>
<keyword evidence="3" id="KW-1185">Reference proteome</keyword>
<evidence type="ECO:0000313" key="2">
    <source>
        <dbReference type="EMBL" id="MCJ2378640.1"/>
    </source>
</evidence>
<keyword evidence="1" id="KW-1133">Transmembrane helix</keyword>
<accession>A0A9X2AXQ3</accession>